<protein>
    <submittedName>
        <fullName evidence="1">Uncharacterized protein</fullName>
    </submittedName>
</protein>
<evidence type="ECO:0000313" key="2">
    <source>
        <dbReference type="Proteomes" id="UP001162501"/>
    </source>
</evidence>
<dbReference type="EMBL" id="OX596086">
    <property type="protein sequence ID" value="CAI9699249.1"/>
    <property type="molecule type" value="Genomic_DNA"/>
</dbReference>
<gene>
    <name evidence="1" type="ORF">MRATA1EN3_LOCUS10462</name>
</gene>
<name>A0ACB0EFV3_RANTA</name>
<dbReference type="Proteomes" id="UP001162501">
    <property type="component" value="Chromosome 2"/>
</dbReference>
<evidence type="ECO:0000313" key="1">
    <source>
        <dbReference type="EMBL" id="CAI9699249.1"/>
    </source>
</evidence>
<proteinExistence type="predicted"/>
<reference evidence="1" key="1">
    <citation type="submission" date="2023-05" db="EMBL/GenBank/DDBJ databases">
        <authorList>
            <consortium name="ELIXIR-Norway"/>
        </authorList>
    </citation>
    <scope>NUCLEOTIDE SEQUENCE</scope>
</reference>
<accession>A0ACB0EFV3</accession>
<sequence length="370" mass="42460">MWLKRKRWRAMGAEGGIPSPTWLAQVTKVDEGIQGDVGQCHDAQPESSSEGSEGPWWDYRDLFESDDDDDDFDSESYEAFIPHLSMSPVPLPNEVGEGLQLRKYPQQTSSRGDTHILREECHYTAPHATLYRVDKGIQGEMREGTKQMVNGYQHEDEYVGELHNNCERQSSSPAWLPLVTRVDEAIQGDTVQCCDKQNKPPSESSEGPRWEYGDLVEFDDDYYSGGYEECFYSPILFPASLQNEGSEDIQLERDPQQMPSRRDDHILHEGCWYSAPPPTLHRVDVGIQWETREAAEPVESGYQGEDEDEYESEVENNYERYGSSCSWLTQFNKVDEGIQCDMRYVAKQIECRSQDKHDYEGEEENSNDEG</sequence>
<organism evidence="1 2">
    <name type="scientific">Rangifer tarandus platyrhynchus</name>
    <name type="common">Svalbard reindeer</name>
    <dbReference type="NCBI Taxonomy" id="3082113"/>
    <lineage>
        <taxon>Eukaryota</taxon>
        <taxon>Metazoa</taxon>
        <taxon>Chordata</taxon>
        <taxon>Craniata</taxon>
        <taxon>Vertebrata</taxon>
        <taxon>Euteleostomi</taxon>
        <taxon>Mammalia</taxon>
        <taxon>Eutheria</taxon>
        <taxon>Laurasiatheria</taxon>
        <taxon>Artiodactyla</taxon>
        <taxon>Ruminantia</taxon>
        <taxon>Pecora</taxon>
        <taxon>Cervidae</taxon>
        <taxon>Odocoileinae</taxon>
        <taxon>Rangifer</taxon>
    </lineage>
</organism>